<keyword evidence="2 8" id="KW-0808">Transferase</keyword>
<dbReference type="InterPro" id="IPR002575">
    <property type="entry name" value="Aminoglycoside_PTrfase"/>
</dbReference>
<reference evidence="11 12" key="1">
    <citation type="submission" date="2015-11" db="EMBL/GenBank/DDBJ databases">
        <title>Whole-Genome Sequence of Candidatus Oderbacter manganicum from the National Park Lower Oder Valley, Germany.</title>
        <authorList>
            <person name="Braun B."/>
            <person name="Liere K."/>
            <person name="Szewzyk U."/>
        </authorList>
    </citation>
    <scope>NUCLEOTIDE SEQUENCE [LARGE SCALE GENOMIC DNA]</scope>
    <source>
        <strain evidence="11 12">OTSz_A_272</strain>
    </source>
</reference>
<dbReference type="STRING" id="1759059.ATE48_03350"/>
<evidence type="ECO:0000256" key="8">
    <source>
        <dbReference type="HAMAP-Rule" id="MF_00301"/>
    </source>
</evidence>
<dbReference type="AlphaFoldDB" id="A0A1B1AEP0"/>
<name>A0A1B1AEP0_9PROT</name>
<dbReference type="EC" id="2.7.1.39" evidence="8 9"/>
<dbReference type="KEGG" id="cbot:ATE48_03350"/>
<evidence type="ECO:0000313" key="11">
    <source>
        <dbReference type="EMBL" id="ANP45023.1"/>
    </source>
</evidence>
<evidence type="ECO:0000256" key="2">
    <source>
        <dbReference type="ARBA" id="ARBA00022679"/>
    </source>
</evidence>
<dbReference type="PANTHER" id="PTHR21064:SF6">
    <property type="entry name" value="AMINOGLYCOSIDE PHOSPHOTRANSFERASE DOMAIN-CONTAINING PROTEIN"/>
    <property type="match status" value="1"/>
</dbReference>
<keyword evidence="6 8" id="KW-0067">ATP-binding</keyword>
<evidence type="ECO:0000256" key="9">
    <source>
        <dbReference type="NCBIfam" id="TIGR00938"/>
    </source>
</evidence>
<dbReference type="InterPro" id="IPR011009">
    <property type="entry name" value="Kinase-like_dom_sf"/>
</dbReference>
<keyword evidence="3 8" id="KW-0791">Threonine biosynthesis</keyword>
<comment type="catalytic activity">
    <reaction evidence="8">
        <text>L-homoserine + ATP = O-phospho-L-homoserine + ADP + H(+)</text>
        <dbReference type="Rhea" id="RHEA:13985"/>
        <dbReference type="ChEBI" id="CHEBI:15378"/>
        <dbReference type="ChEBI" id="CHEBI:30616"/>
        <dbReference type="ChEBI" id="CHEBI:57476"/>
        <dbReference type="ChEBI" id="CHEBI:57590"/>
        <dbReference type="ChEBI" id="CHEBI:456216"/>
        <dbReference type="EC" id="2.7.1.39"/>
    </reaction>
</comment>
<dbReference type="Gene3D" id="3.30.200.20">
    <property type="entry name" value="Phosphorylase Kinase, domain 1"/>
    <property type="match status" value="1"/>
</dbReference>
<evidence type="ECO:0000259" key="10">
    <source>
        <dbReference type="Pfam" id="PF01636"/>
    </source>
</evidence>
<dbReference type="HAMAP" id="MF_00301">
    <property type="entry name" value="Homoser_kinase_2"/>
    <property type="match status" value="1"/>
</dbReference>
<proteinExistence type="inferred from homology"/>
<dbReference type="SUPFAM" id="SSF56112">
    <property type="entry name" value="Protein kinase-like (PK-like)"/>
    <property type="match status" value="1"/>
</dbReference>
<keyword evidence="5 8" id="KW-0418">Kinase</keyword>
<sequence>MAVYTTLSDSDVAALMAQYDIGNAVTCEGIAEGVENTNYKLTTPQGRFILTLFEKRVSETDLPFFMGVMERLAARRFPAPMPIAARSGSHLVRVAGKPAAIVSFLDGVWPRVWNGAHCAAIGDALARMHVALDGFEQTRANRLSIDGWETLIKPRLSEAEALRPGLAAEVARDLAEVRAAWPSQLPRGAIHADLFPDNAFFVGDQLSGVIDFYFACTDLLAYDLAACLNAWCFDGVRYDLERGRAMIQAYANVRPLSAGERAALPVLARGAALRFFATRLTDWSTTPEGATVTPKDPLEYADKLRFHRQAQRAADYGA</sequence>
<gene>
    <name evidence="8" type="primary">thrB</name>
    <name evidence="11" type="ORF">ATE48_03350</name>
</gene>
<dbReference type="GO" id="GO:0009088">
    <property type="term" value="P:threonine biosynthetic process"/>
    <property type="evidence" value="ECO:0007669"/>
    <property type="project" value="UniProtKB-UniRule"/>
</dbReference>
<dbReference type="GO" id="GO:0005524">
    <property type="term" value="F:ATP binding"/>
    <property type="evidence" value="ECO:0007669"/>
    <property type="project" value="UniProtKB-KW"/>
</dbReference>
<evidence type="ECO:0000256" key="3">
    <source>
        <dbReference type="ARBA" id="ARBA00022697"/>
    </source>
</evidence>
<dbReference type="InterPro" id="IPR050249">
    <property type="entry name" value="Pseudomonas-type_ThrB"/>
</dbReference>
<dbReference type="InParanoid" id="A0A1B1AEP0"/>
<dbReference type="InterPro" id="IPR005280">
    <property type="entry name" value="Homoserine_kinase_II"/>
</dbReference>
<feature type="domain" description="Aminoglycoside phosphotransferase" evidence="10">
    <location>
        <begin position="27"/>
        <end position="256"/>
    </location>
</feature>
<dbReference type="Pfam" id="PF01636">
    <property type="entry name" value="APH"/>
    <property type="match status" value="1"/>
</dbReference>
<organism evidence="11 12">
    <name type="scientific">Candidatus Viadribacter manganicus</name>
    <dbReference type="NCBI Taxonomy" id="1759059"/>
    <lineage>
        <taxon>Bacteria</taxon>
        <taxon>Pseudomonadati</taxon>
        <taxon>Pseudomonadota</taxon>
        <taxon>Alphaproteobacteria</taxon>
        <taxon>Hyphomonadales</taxon>
        <taxon>Hyphomonadaceae</taxon>
        <taxon>Candidatus Viadribacter</taxon>
    </lineage>
</organism>
<protein>
    <recommendedName>
        <fullName evidence="8 9">Homoserine kinase</fullName>
        <shortName evidence="8">HK</shortName>
        <shortName evidence="8">HSK</shortName>
        <ecNumber evidence="8 9">2.7.1.39</ecNumber>
    </recommendedName>
</protein>
<evidence type="ECO:0000256" key="7">
    <source>
        <dbReference type="ARBA" id="ARBA00038240"/>
    </source>
</evidence>
<dbReference type="Gene3D" id="3.90.1200.10">
    <property type="match status" value="1"/>
</dbReference>
<dbReference type="Proteomes" id="UP000092498">
    <property type="component" value="Chromosome"/>
</dbReference>
<dbReference type="CDD" id="cd05153">
    <property type="entry name" value="HomoserineK_II"/>
    <property type="match status" value="1"/>
</dbReference>
<keyword evidence="1 8" id="KW-0028">Amino-acid biosynthesis</keyword>
<accession>A0A1B1AEP0</accession>
<dbReference type="UniPathway" id="UPA00050">
    <property type="reaction ID" value="UER00064"/>
</dbReference>
<keyword evidence="4 8" id="KW-0547">Nucleotide-binding</keyword>
<dbReference type="OrthoDB" id="9777460at2"/>
<dbReference type="RefSeq" id="WP_066767786.1">
    <property type="nucleotide sequence ID" value="NZ_CP013244.1"/>
</dbReference>
<dbReference type="GO" id="GO:0004413">
    <property type="term" value="F:homoserine kinase activity"/>
    <property type="evidence" value="ECO:0007669"/>
    <property type="project" value="UniProtKB-UniRule"/>
</dbReference>
<comment type="similarity">
    <text evidence="7 8">Belongs to the pseudomonas-type ThrB family.</text>
</comment>
<dbReference type="PANTHER" id="PTHR21064">
    <property type="entry name" value="AMINOGLYCOSIDE PHOSPHOTRANSFERASE DOMAIN-CONTAINING PROTEIN-RELATED"/>
    <property type="match status" value="1"/>
</dbReference>
<evidence type="ECO:0000256" key="5">
    <source>
        <dbReference type="ARBA" id="ARBA00022777"/>
    </source>
</evidence>
<evidence type="ECO:0000256" key="6">
    <source>
        <dbReference type="ARBA" id="ARBA00022840"/>
    </source>
</evidence>
<comment type="pathway">
    <text evidence="8">Amino-acid biosynthesis; L-threonine biosynthesis; L-threonine from L-aspartate: step 4/5.</text>
</comment>
<dbReference type="NCBIfam" id="NF003558">
    <property type="entry name" value="PRK05231.1"/>
    <property type="match status" value="1"/>
</dbReference>
<evidence type="ECO:0000256" key="4">
    <source>
        <dbReference type="ARBA" id="ARBA00022741"/>
    </source>
</evidence>
<dbReference type="NCBIfam" id="TIGR00938">
    <property type="entry name" value="thrB_alt"/>
    <property type="match status" value="1"/>
</dbReference>
<evidence type="ECO:0000256" key="1">
    <source>
        <dbReference type="ARBA" id="ARBA00022605"/>
    </source>
</evidence>
<dbReference type="EMBL" id="CP013244">
    <property type="protein sequence ID" value="ANP45023.1"/>
    <property type="molecule type" value="Genomic_DNA"/>
</dbReference>
<evidence type="ECO:0000313" key="12">
    <source>
        <dbReference type="Proteomes" id="UP000092498"/>
    </source>
</evidence>
<keyword evidence="12" id="KW-1185">Reference proteome</keyword>